<protein>
    <submittedName>
        <fullName evidence="2">DNA-binding transcriptional regulator, MerR family</fullName>
    </submittedName>
</protein>
<dbReference type="Proteomes" id="UP000183952">
    <property type="component" value="Unassembled WGS sequence"/>
</dbReference>
<proteinExistence type="predicted"/>
<dbReference type="STRING" id="1121331.SAMN02745248_01210"/>
<dbReference type="Gene3D" id="1.10.1660.10">
    <property type="match status" value="1"/>
</dbReference>
<organism evidence="2 3">
    <name type="scientific">Hathewaya proteolytica DSM 3090</name>
    <dbReference type="NCBI Taxonomy" id="1121331"/>
    <lineage>
        <taxon>Bacteria</taxon>
        <taxon>Bacillati</taxon>
        <taxon>Bacillota</taxon>
        <taxon>Clostridia</taxon>
        <taxon>Eubacteriales</taxon>
        <taxon>Clostridiaceae</taxon>
        <taxon>Hathewaya</taxon>
    </lineage>
</organism>
<evidence type="ECO:0000313" key="3">
    <source>
        <dbReference type="Proteomes" id="UP000183952"/>
    </source>
</evidence>
<name>A0A1M6MX37_9CLOT</name>
<dbReference type="RefSeq" id="WP_072903222.1">
    <property type="nucleotide sequence ID" value="NZ_FRAD01000008.1"/>
</dbReference>
<keyword evidence="3" id="KW-1185">Reference proteome</keyword>
<dbReference type="GO" id="GO:0003677">
    <property type="term" value="F:DNA binding"/>
    <property type="evidence" value="ECO:0007669"/>
    <property type="project" value="UniProtKB-KW"/>
</dbReference>
<dbReference type="OrthoDB" id="26294at2"/>
<feature type="domain" description="Helix-turn-helix" evidence="1">
    <location>
        <begin position="5"/>
        <end position="53"/>
    </location>
</feature>
<accession>A0A1M6MX37</accession>
<dbReference type="SUPFAM" id="SSF46955">
    <property type="entry name" value="Putative DNA-binding domain"/>
    <property type="match status" value="1"/>
</dbReference>
<dbReference type="AlphaFoldDB" id="A0A1M6MX37"/>
<sequence length="149" mass="17303">MGNQYYTLNEVALITGFTTRTLRTYIKDGLLKGIKVKNKWLFTEENLNEFFSQSFIAEGLKIKDNVIVKDFVENIKKNAPEACFIYDLPGEHSEILDLCTKLTHLLKENNISNFRFRFHYDDKAHMGRFIFTGDLSKTKAVMDMIYGSL</sequence>
<dbReference type="Pfam" id="PF12728">
    <property type="entry name" value="HTH_17"/>
    <property type="match status" value="1"/>
</dbReference>
<dbReference type="InterPro" id="IPR009061">
    <property type="entry name" value="DNA-bd_dom_put_sf"/>
</dbReference>
<evidence type="ECO:0000259" key="1">
    <source>
        <dbReference type="Pfam" id="PF12728"/>
    </source>
</evidence>
<evidence type="ECO:0000313" key="2">
    <source>
        <dbReference type="EMBL" id="SHJ87979.1"/>
    </source>
</evidence>
<dbReference type="InterPro" id="IPR041657">
    <property type="entry name" value="HTH_17"/>
</dbReference>
<keyword evidence="2" id="KW-0238">DNA-binding</keyword>
<dbReference type="EMBL" id="FRAD01000008">
    <property type="protein sequence ID" value="SHJ87979.1"/>
    <property type="molecule type" value="Genomic_DNA"/>
</dbReference>
<reference evidence="2 3" key="1">
    <citation type="submission" date="2016-11" db="EMBL/GenBank/DDBJ databases">
        <authorList>
            <person name="Jaros S."/>
            <person name="Januszkiewicz K."/>
            <person name="Wedrychowicz H."/>
        </authorList>
    </citation>
    <scope>NUCLEOTIDE SEQUENCE [LARGE SCALE GENOMIC DNA]</scope>
    <source>
        <strain evidence="2 3">DSM 3090</strain>
    </source>
</reference>
<gene>
    <name evidence="2" type="ORF">SAMN02745248_01210</name>
</gene>